<dbReference type="GeneID" id="110424629"/>
<organism evidence="1 2">
    <name type="scientific">Herrania umbratica</name>
    <dbReference type="NCBI Taxonomy" id="108875"/>
    <lineage>
        <taxon>Eukaryota</taxon>
        <taxon>Viridiplantae</taxon>
        <taxon>Streptophyta</taxon>
        <taxon>Embryophyta</taxon>
        <taxon>Tracheophyta</taxon>
        <taxon>Spermatophyta</taxon>
        <taxon>Magnoliopsida</taxon>
        <taxon>eudicotyledons</taxon>
        <taxon>Gunneridae</taxon>
        <taxon>Pentapetalae</taxon>
        <taxon>rosids</taxon>
        <taxon>malvids</taxon>
        <taxon>Malvales</taxon>
        <taxon>Malvaceae</taxon>
        <taxon>Byttnerioideae</taxon>
        <taxon>Herrania</taxon>
    </lineage>
</organism>
<dbReference type="InterPro" id="IPR040344">
    <property type="entry name" value="At3g17950-like"/>
</dbReference>
<dbReference type="AlphaFoldDB" id="A0A6J1B6F1"/>
<dbReference type="Proteomes" id="UP000504621">
    <property type="component" value="Unplaced"/>
</dbReference>
<accession>A0A6J1B6F1</accession>
<gene>
    <name evidence="2" type="primary">LOC110424629</name>
</gene>
<evidence type="ECO:0000313" key="1">
    <source>
        <dbReference type="Proteomes" id="UP000504621"/>
    </source>
</evidence>
<evidence type="ECO:0000313" key="2">
    <source>
        <dbReference type="RefSeq" id="XP_021294910.1"/>
    </source>
</evidence>
<dbReference type="OrthoDB" id="738796at2759"/>
<reference evidence="2" key="1">
    <citation type="submission" date="2025-08" db="UniProtKB">
        <authorList>
            <consortium name="RefSeq"/>
        </authorList>
    </citation>
    <scope>IDENTIFICATION</scope>
    <source>
        <tissue evidence="2">Leaf</tissue>
    </source>
</reference>
<sequence length="156" mass="17506">MLMFHCYILIDESSQNHEMSNGWPLGLQIMTMRLRLQERLQAAAPAVEPYSLHMPSSSFSSFASSNLDTESSASFFQDNSVSLGRLIGFRPRDRGALYFQNTIHAEENNRLPVTGACKDVSRRHNSDMSQGICIPLILGALVKMSRIRSKSKPLED</sequence>
<proteinExistence type="predicted"/>
<dbReference type="RefSeq" id="XP_021294910.1">
    <property type="nucleotide sequence ID" value="XM_021439235.1"/>
</dbReference>
<protein>
    <submittedName>
        <fullName evidence="2">Uncharacterized protein LOC110424629 isoform X1</fullName>
    </submittedName>
</protein>
<keyword evidence="1" id="KW-1185">Reference proteome</keyword>
<dbReference type="PANTHER" id="PTHR33544:SF14">
    <property type="entry name" value="PROTEIN, PUTATIVE-RELATED"/>
    <property type="match status" value="1"/>
</dbReference>
<name>A0A6J1B6F1_9ROSI</name>
<dbReference type="PANTHER" id="PTHR33544">
    <property type="entry name" value="DUF4005 DOMAIN-CONTAINING PROTEIN-RELATED"/>
    <property type="match status" value="1"/>
</dbReference>